<dbReference type="PANTHER" id="PTHR43157">
    <property type="entry name" value="PHOSPHATIDYLINOSITOL-GLYCAN BIOSYNTHESIS CLASS F PROTEIN-RELATED"/>
    <property type="match status" value="1"/>
</dbReference>
<name>A0A2V1DUP1_9PLEO</name>
<reference evidence="2 3" key="1">
    <citation type="journal article" date="2018" name="Sci. Rep.">
        <title>Comparative genomics provides insights into the lifestyle and reveals functional heterogeneity of dark septate endophytic fungi.</title>
        <authorList>
            <person name="Knapp D.G."/>
            <person name="Nemeth J.B."/>
            <person name="Barry K."/>
            <person name="Hainaut M."/>
            <person name="Henrissat B."/>
            <person name="Johnson J."/>
            <person name="Kuo A."/>
            <person name="Lim J.H.P."/>
            <person name="Lipzen A."/>
            <person name="Nolan M."/>
            <person name="Ohm R.A."/>
            <person name="Tamas L."/>
            <person name="Grigoriev I.V."/>
            <person name="Spatafora J.W."/>
            <person name="Nagy L.G."/>
            <person name="Kovacs G.M."/>
        </authorList>
    </citation>
    <scope>NUCLEOTIDE SEQUENCE [LARGE SCALE GENOMIC DNA]</scope>
    <source>
        <strain evidence="2 3">DSE2036</strain>
    </source>
</reference>
<dbReference type="InterPro" id="IPR036291">
    <property type="entry name" value="NAD(P)-bd_dom_sf"/>
</dbReference>
<dbReference type="AlphaFoldDB" id="A0A2V1DUP1"/>
<protein>
    <submittedName>
        <fullName evidence="2">NAD(P)-binding protein</fullName>
    </submittedName>
</protein>
<dbReference type="Pfam" id="PF00106">
    <property type="entry name" value="adh_short"/>
    <property type="match status" value="1"/>
</dbReference>
<evidence type="ECO:0000313" key="3">
    <source>
        <dbReference type="Proteomes" id="UP000244855"/>
    </source>
</evidence>
<dbReference type="OrthoDB" id="542013at2759"/>
<dbReference type="Gene3D" id="3.40.50.720">
    <property type="entry name" value="NAD(P)-binding Rossmann-like Domain"/>
    <property type="match status" value="1"/>
</dbReference>
<dbReference type="PANTHER" id="PTHR43157:SF22">
    <property type="entry name" value="SHORT-CHAIN DEHYDROGENASE_REDUCTASE PHMF"/>
    <property type="match status" value="1"/>
</dbReference>
<gene>
    <name evidence="2" type="ORF">DM02DRAFT_506381</name>
</gene>
<dbReference type="Proteomes" id="UP000244855">
    <property type="component" value="Unassembled WGS sequence"/>
</dbReference>
<feature type="non-terminal residue" evidence="2">
    <location>
        <position position="330"/>
    </location>
</feature>
<accession>A0A2V1DUP1</accession>
<proteinExistence type="predicted"/>
<organism evidence="2 3">
    <name type="scientific">Periconia macrospinosa</name>
    <dbReference type="NCBI Taxonomy" id="97972"/>
    <lineage>
        <taxon>Eukaryota</taxon>
        <taxon>Fungi</taxon>
        <taxon>Dikarya</taxon>
        <taxon>Ascomycota</taxon>
        <taxon>Pezizomycotina</taxon>
        <taxon>Dothideomycetes</taxon>
        <taxon>Pleosporomycetidae</taxon>
        <taxon>Pleosporales</taxon>
        <taxon>Massarineae</taxon>
        <taxon>Periconiaceae</taxon>
        <taxon>Periconia</taxon>
    </lineage>
</organism>
<keyword evidence="1" id="KW-0560">Oxidoreductase</keyword>
<dbReference type="SUPFAM" id="SSF51735">
    <property type="entry name" value="NAD(P)-binding Rossmann-fold domains"/>
    <property type="match status" value="1"/>
</dbReference>
<evidence type="ECO:0000313" key="2">
    <source>
        <dbReference type="EMBL" id="PVI01776.1"/>
    </source>
</evidence>
<sequence>GPPPNLNRLSLMRWAAKNPPIDPHLTFAGKTILVTGANAGLGYEAAVKYAQKSVSRLILAVRSLPKGEAAKKSIITRSGRTDDFITILTVDLTSFASVQSFVTILEKETKELHIALLNAGIAAPSFEKLDTGYEKAVQVNVLSTALMAVLLLPLLRRTAESTGSDSHLTFVNSNGHIWVDKSSYIKTHNGSLLQHLNDPKTFALEHSYCGVKLLGMSVLKRVAKAEERRTPSRVIVNACCPGLCKTELGREFAKPLQWVNNAMQYFTARTAEQGARTLVGATALGRESMGAFWHYDVLHPVNDIVNDEKEMAKMWEDIAGVVRKVQPDLD</sequence>
<dbReference type="PRINTS" id="PR00081">
    <property type="entry name" value="GDHRDH"/>
</dbReference>
<dbReference type="STRING" id="97972.A0A2V1DUP1"/>
<evidence type="ECO:0000256" key="1">
    <source>
        <dbReference type="ARBA" id="ARBA00023002"/>
    </source>
</evidence>
<keyword evidence="3" id="KW-1185">Reference proteome</keyword>
<feature type="non-terminal residue" evidence="2">
    <location>
        <position position="1"/>
    </location>
</feature>
<dbReference type="InterPro" id="IPR002347">
    <property type="entry name" value="SDR_fam"/>
</dbReference>
<dbReference type="GO" id="GO:0016491">
    <property type="term" value="F:oxidoreductase activity"/>
    <property type="evidence" value="ECO:0007669"/>
    <property type="project" value="UniProtKB-KW"/>
</dbReference>
<dbReference type="EMBL" id="KZ805352">
    <property type="protein sequence ID" value="PVI01776.1"/>
    <property type="molecule type" value="Genomic_DNA"/>
</dbReference>